<dbReference type="RefSeq" id="WP_270045280.1">
    <property type="nucleotide sequence ID" value="NZ_JAPDOD010000056.1"/>
</dbReference>
<gene>
    <name evidence="2" type="ORF">OM076_37485</name>
</gene>
<evidence type="ECO:0000313" key="2">
    <source>
        <dbReference type="EMBL" id="MDA0166018.1"/>
    </source>
</evidence>
<dbReference type="PANTHER" id="PTHR33408">
    <property type="entry name" value="TRANSPOSASE"/>
    <property type="match status" value="1"/>
</dbReference>
<name>A0A9X3SAH2_9ACTN</name>
<organism evidence="2 3">
    <name type="scientific">Solirubrobacter ginsenosidimutans</name>
    <dbReference type="NCBI Taxonomy" id="490573"/>
    <lineage>
        <taxon>Bacteria</taxon>
        <taxon>Bacillati</taxon>
        <taxon>Actinomycetota</taxon>
        <taxon>Thermoleophilia</taxon>
        <taxon>Solirubrobacterales</taxon>
        <taxon>Solirubrobacteraceae</taxon>
        <taxon>Solirubrobacter</taxon>
    </lineage>
</organism>
<dbReference type="Pfam" id="PF13751">
    <property type="entry name" value="DDE_Tnp_1_6"/>
    <property type="match status" value="1"/>
</dbReference>
<sequence length="71" mass="8527">MRRVLTTEHGKALYKQRQHIIESVFGNTKHNRGITHFHRRGRAAVRTEWRLYMATHNLLKLHNYHLVRQAA</sequence>
<protein>
    <submittedName>
        <fullName evidence="2">Transposase</fullName>
    </submittedName>
</protein>
<dbReference type="InterPro" id="IPR025668">
    <property type="entry name" value="Tnp_DDE_dom"/>
</dbReference>
<dbReference type="Proteomes" id="UP001149140">
    <property type="component" value="Unassembled WGS sequence"/>
</dbReference>
<proteinExistence type="predicted"/>
<keyword evidence="3" id="KW-1185">Reference proteome</keyword>
<evidence type="ECO:0000259" key="1">
    <source>
        <dbReference type="Pfam" id="PF13751"/>
    </source>
</evidence>
<dbReference type="PANTHER" id="PTHR33408:SF2">
    <property type="entry name" value="TRANSPOSASE DDE DOMAIN-CONTAINING PROTEIN"/>
    <property type="match status" value="1"/>
</dbReference>
<accession>A0A9X3SAH2</accession>
<dbReference type="EMBL" id="JAPDOD010000056">
    <property type="protein sequence ID" value="MDA0166018.1"/>
    <property type="molecule type" value="Genomic_DNA"/>
</dbReference>
<reference evidence="2" key="1">
    <citation type="submission" date="2022-10" db="EMBL/GenBank/DDBJ databases">
        <title>The WGS of Solirubrobacter ginsenosidimutans DSM 21036.</title>
        <authorList>
            <person name="Jiang Z."/>
        </authorList>
    </citation>
    <scope>NUCLEOTIDE SEQUENCE</scope>
    <source>
        <strain evidence="2">DSM 21036</strain>
    </source>
</reference>
<dbReference type="AlphaFoldDB" id="A0A9X3SAH2"/>
<comment type="caution">
    <text evidence="2">The sequence shown here is derived from an EMBL/GenBank/DDBJ whole genome shotgun (WGS) entry which is preliminary data.</text>
</comment>
<feature type="domain" description="Transposase DDE" evidence="1">
    <location>
        <begin position="2"/>
        <end position="62"/>
    </location>
</feature>
<evidence type="ECO:0000313" key="3">
    <source>
        <dbReference type="Proteomes" id="UP001149140"/>
    </source>
</evidence>